<evidence type="ECO:0000313" key="3">
    <source>
        <dbReference type="Proteomes" id="UP000188603"/>
    </source>
</evidence>
<dbReference type="NCBIfam" id="TIGR02359">
    <property type="entry name" value="thiW"/>
    <property type="match status" value="1"/>
</dbReference>
<feature type="transmembrane region" description="Helical" evidence="1">
    <location>
        <begin position="119"/>
        <end position="144"/>
    </location>
</feature>
<keyword evidence="1" id="KW-0812">Transmembrane</keyword>
<organism evidence="2 3">
    <name type="scientific">Novibacillus thermophilus</name>
    <dbReference type="NCBI Taxonomy" id="1471761"/>
    <lineage>
        <taxon>Bacteria</taxon>
        <taxon>Bacillati</taxon>
        <taxon>Bacillota</taxon>
        <taxon>Bacilli</taxon>
        <taxon>Bacillales</taxon>
        <taxon>Thermoactinomycetaceae</taxon>
        <taxon>Novibacillus</taxon>
    </lineage>
</organism>
<dbReference type="STRING" id="1471761.B0W44_14545"/>
<dbReference type="Pfam" id="PF09512">
    <property type="entry name" value="ThiW"/>
    <property type="match status" value="1"/>
</dbReference>
<sequence>MAVLVAIGTVSSQFIWFPAGIAKAYPVQHAINVLAAVLFGPLPAVTVAFLIGVLRNLLGVGTIFAFPGGMVGALLAGWLYRRKRLIRFAAAGEMIGTGILGSLLSVPMARIFFGETKAVLAFVPGFLVSSTAGAIIGVIIVRYLQKLPLNGGRS</sequence>
<dbReference type="KEGG" id="ntr:B0W44_14545"/>
<feature type="transmembrane region" description="Helical" evidence="1">
    <location>
        <begin position="57"/>
        <end position="80"/>
    </location>
</feature>
<keyword evidence="1" id="KW-1133">Transmembrane helix</keyword>
<keyword evidence="3" id="KW-1185">Reference proteome</keyword>
<accession>A0A1U9KC42</accession>
<dbReference type="EMBL" id="CP019699">
    <property type="protein sequence ID" value="AQS57592.1"/>
    <property type="molecule type" value="Genomic_DNA"/>
</dbReference>
<keyword evidence="1" id="KW-0472">Membrane</keyword>
<dbReference type="Gene3D" id="1.10.1760.20">
    <property type="match status" value="1"/>
</dbReference>
<dbReference type="Proteomes" id="UP000188603">
    <property type="component" value="Chromosome"/>
</dbReference>
<proteinExistence type="predicted"/>
<gene>
    <name evidence="2" type="ORF">B0W44_14545</name>
</gene>
<feature type="transmembrane region" description="Helical" evidence="1">
    <location>
        <begin position="92"/>
        <end position="113"/>
    </location>
</feature>
<evidence type="ECO:0000256" key="1">
    <source>
        <dbReference type="SAM" id="Phobius"/>
    </source>
</evidence>
<protein>
    <submittedName>
        <fullName evidence="2">Energy coupling factor transporter S component ThiW</fullName>
    </submittedName>
</protein>
<dbReference type="InterPro" id="IPR012652">
    <property type="entry name" value="ThiW"/>
</dbReference>
<dbReference type="AlphaFoldDB" id="A0A1U9KC42"/>
<dbReference type="PIRSF" id="PIRSF024534">
    <property type="entry name" value="ThiW"/>
    <property type="match status" value="1"/>
</dbReference>
<name>A0A1U9KC42_9BACL</name>
<dbReference type="OrthoDB" id="5516776at2"/>
<feature type="transmembrane region" description="Helical" evidence="1">
    <location>
        <begin position="30"/>
        <end position="51"/>
    </location>
</feature>
<reference evidence="2 3" key="1">
    <citation type="journal article" date="2015" name="Int. J. Syst. Evol. Microbiol.">
        <title>Novibacillus thermophilus gen. nov., sp. nov., a Gram-staining-negative and moderately thermophilic member of the family Thermoactinomycetaceae.</title>
        <authorList>
            <person name="Yang G."/>
            <person name="Chen J."/>
            <person name="Zhou S."/>
        </authorList>
    </citation>
    <scope>NUCLEOTIDE SEQUENCE [LARGE SCALE GENOMIC DNA]</scope>
    <source>
        <strain evidence="2 3">SG-1</strain>
    </source>
</reference>
<evidence type="ECO:0000313" key="2">
    <source>
        <dbReference type="EMBL" id="AQS57592.1"/>
    </source>
</evidence>